<dbReference type="Proteomes" id="UP000287651">
    <property type="component" value="Unassembled WGS sequence"/>
</dbReference>
<evidence type="ECO:0000256" key="2">
    <source>
        <dbReference type="SAM" id="Phobius"/>
    </source>
</evidence>
<proteinExistence type="predicted"/>
<accession>A0A426ZZH5</accession>
<feature type="region of interest" description="Disordered" evidence="1">
    <location>
        <begin position="1"/>
        <end position="24"/>
    </location>
</feature>
<dbReference type="AlphaFoldDB" id="A0A426ZZH5"/>
<keyword evidence="2" id="KW-0812">Transmembrane</keyword>
<keyword evidence="2" id="KW-1133">Transmembrane helix</keyword>
<dbReference type="EMBL" id="AMZH03004359">
    <property type="protein sequence ID" value="RRT69386.1"/>
    <property type="molecule type" value="Genomic_DNA"/>
</dbReference>
<evidence type="ECO:0000256" key="1">
    <source>
        <dbReference type="SAM" id="MobiDB-lite"/>
    </source>
</evidence>
<comment type="caution">
    <text evidence="3">The sequence shown here is derived from an EMBL/GenBank/DDBJ whole genome shotgun (WGS) entry which is preliminary data.</text>
</comment>
<keyword evidence="2" id="KW-0472">Membrane</keyword>
<feature type="compositionally biased region" description="Basic and acidic residues" evidence="1">
    <location>
        <begin position="14"/>
        <end position="24"/>
    </location>
</feature>
<reference evidence="3 4" key="1">
    <citation type="journal article" date="2014" name="Agronomy (Basel)">
        <title>A Draft Genome Sequence for Ensete ventricosum, the Drought-Tolerant Tree Against Hunger.</title>
        <authorList>
            <person name="Harrison J."/>
            <person name="Moore K.A."/>
            <person name="Paszkiewicz K."/>
            <person name="Jones T."/>
            <person name="Grant M."/>
            <person name="Ambacheew D."/>
            <person name="Muzemil S."/>
            <person name="Studholme D.J."/>
        </authorList>
    </citation>
    <scope>NUCLEOTIDE SEQUENCE [LARGE SCALE GENOMIC DNA]</scope>
</reference>
<name>A0A426ZZH5_ENSVE</name>
<feature type="transmembrane region" description="Helical" evidence="2">
    <location>
        <begin position="45"/>
        <end position="62"/>
    </location>
</feature>
<sequence>MRRLVTANLGFNNEPRDGKVEDARDGDVKELSSDIRGNFVLSHDLGVLFLLFWLELMIIFSFSDRKSGKKSLIAFSSTE</sequence>
<protein>
    <submittedName>
        <fullName evidence="3">Uncharacterized protein</fullName>
    </submittedName>
</protein>
<organism evidence="3 4">
    <name type="scientific">Ensete ventricosum</name>
    <name type="common">Abyssinian banana</name>
    <name type="synonym">Musa ensete</name>
    <dbReference type="NCBI Taxonomy" id="4639"/>
    <lineage>
        <taxon>Eukaryota</taxon>
        <taxon>Viridiplantae</taxon>
        <taxon>Streptophyta</taxon>
        <taxon>Embryophyta</taxon>
        <taxon>Tracheophyta</taxon>
        <taxon>Spermatophyta</taxon>
        <taxon>Magnoliopsida</taxon>
        <taxon>Liliopsida</taxon>
        <taxon>Zingiberales</taxon>
        <taxon>Musaceae</taxon>
        <taxon>Ensete</taxon>
    </lineage>
</organism>
<evidence type="ECO:0000313" key="3">
    <source>
        <dbReference type="EMBL" id="RRT69386.1"/>
    </source>
</evidence>
<gene>
    <name evidence="3" type="ORF">B296_00029424</name>
</gene>
<evidence type="ECO:0000313" key="4">
    <source>
        <dbReference type="Proteomes" id="UP000287651"/>
    </source>
</evidence>